<feature type="region of interest" description="Disordered" evidence="1">
    <location>
        <begin position="221"/>
        <end position="385"/>
    </location>
</feature>
<reference evidence="3" key="2">
    <citation type="submission" date="2023-04" db="EMBL/GenBank/DDBJ databases">
        <authorList>
            <person name="Bu L."/>
            <person name="Lu L."/>
            <person name="Laidemitt M.R."/>
            <person name="Zhang S.M."/>
            <person name="Mutuku M."/>
            <person name="Mkoji G."/>
            <person name="Steinauer M."/>
            <person name="Loker E.S."/>
        </authorList>
    </citation>
    <scope>NUCLEOTIDE SEQUENCE</scope>
    <source>
        <strain evidence="3">KasaAsao</strain>
        <tissue evidence="3">Whole Snail</tissue>
    </source>
</reference>
<feature type="region of interest" description="Disordered" evidence="1">
    <location>
        <begin position="161"/>
        <end position="199"/>
    </location>
</feature>
<feature type="domain" description="DUF4614" evidence="2">
    <location>
        <begin position="484"/>
        <end position="650"/>
    </location>
</feature>
<dbReference type="EMBL" id="JASAOG010000002">
    <property type="protein sequence ID" value="KAK0069646.1"/>
    <property type="molecule type" value="Genomic_DNA"/>
</dbReference>
<feature type="region of interest" description="Disordered" evidence="1">
    <location>
        <begin position="413"/>
        <end position="530"/>
    </location>
</feature>
<feature type="compositionally biased region" description="Acidic residues" evidence="1">
    <location>
        <begin position="298"/>
        <end position="308"/>
    </location>
</feature>
<organism evidence="3 4">
    <name type="scientific">Biomphalaria pfeifferi</name>
    <name type="common">Bloodfluke planorb</name>
    <name type="synonym">Freshwater snail</name>
    <dbReference type="NCBI Taxonomy" id="112525"/>
    <lineage>
        <taxon>Eukaryota</taxon>
        <taxon>Metazoa</taxon>
        <taxon>Spiralia</taxon>
        <taxon>Lophotrochozoa</taxon>
        <taxon>Mollusca</taxon>
        <taxon>Gastropoda</taxon>
        <taxon>Heterobranchia</taxon>
        <taxon>Euthyneura</taxon>
        <taxon>Panpulmonata</taxon>
        <taxon>Hygrophila</taxon>
        <taxon>Lymnaeoidea</taxon>
        <taxon>Planorbidae</taxon>
        <taxon>Biomphalaria</taxon>
    </lineage>
</organism>
<protein>
    <submittedName>
        <fullName evidence="3">Muscle M-line assembly protein unc-89</fullName>
    </submittedName>
</protein>
<feature type="compositionally biased region" description="Low complexity" evidence="1">
    <location>
        <begin position="107"/>
        <end position="118"/>
    </location>
</feature>
<dbReference type="InterPro" id="IPR040120">
    <property type="entry name" value="C19orf44-like"/>
</dbReference>
<evidence type="ECO:0000313" key="3">
    <source>
        <dbReference type="EMBL" id="KAK0069646.1"/>
    </source>
</evidence>
<proteinExistence type="predicted"/>
<dbReference type="PANTHER" id="PTHR22409:SF2">
    <property type="entry name" value="CHROMOSOME 19 OPEN READING FRAME 44"/>
    <property type="match status" value="1"/>
</dbReference>
<feature type="compositionally biased region" description="Basic and acidic residues" evidence="1">
    <location>
        <begin position="469"/>
        <end position="481"/>
    </location>
</feature>
<evidence type="ECO:0000313" key="4">
    <source>
        <dbReference type="Proteomes" id="UP001233172"/>
    </source>
</evidence>
<accession>A0AAD8CB20</accession>
<evidence type="ECO:0000256" key="1">
    <source>
        <dbReference type="SAM" id="MobiDB-lite"/>
    </source>
</evidence>
<feature type="compositionally biased region" description="Low complexity" evidence="1">
    <location>
        <begin position="174"/>
        <end position="184"/>
    </location>
</feature>
<evidence type="ECO:0000259" key="2">
    <source>
        <dbReference type="Pfam" id="PF15391"/>
    </source>
</evidence>
<dbReference type="PANTHER" id="PTHR22409">
    <property type="entry name" value="CHROMOSOME 19 OPEN READING FRAME 44"/>
    <property type="match status" value="1"/>
</dbReference>
<feature type="compositionally biased region" description="Basic residues" evidence="1">
    <location>
        <begin position="236"/>
        <end position="247"/>
    </location>
</feature>
<feature type="compositionally biased region" description="Low complexity" evidence="1">
    <location>
        <begin position="78"/>
        <end position="89"/>
    </location>
</feature>
<feature type="region of interest" description="Disordered" evidence="1">
    <location>
        <begin position="58"/>
        <end position="127"/>
    </location>
</feature>
<feature type="compositionally biased region" description="Basic and acidic residues" evidence="1">
    <location>
        <begin position="309"/>
        <end position="331"/>
    </location>
</feature>
<feature type="compositionally biased region" description="Basic and acidic residues" evidence="1">
    <location>
        <begin position="424"/>
        <end position="459"/>
    </location>
</feature>
<feature type="compositionally biased region" description="Polar residues" evidence="1">
    <location>
        <begin position="332"/>
        <end position="348"/>
    </location>
</feature>
<reference evidence="3" key="1">
    <citation type="journal article" date="2023" name="PLoS Negl. Trop. Dis.">
        <title>A genome sequence for Biomphalaria pfeifferi, the major vector snail for the human-infecting parasite Schistosoma mansoni.</title>
        <authorList>
            <person name="Bu L."/>
            <person name="Lu L."/>
            <person name="Laidemitt M.R."/>
            <person name="Zhang S.M."/>
            <person name="Mutuku M."/>
            <person name="Mkoji G."/>
            <person name="Steinauer M."/>
            <person name="Loker E.S."/>
        </authorList>
    </citation>
    <scope>NUCLEOTIDE SEQUENCE</scope>
    <source>
        <strain evidence="3">KasaAsao</strain>
    </source>
</reference>
<feature type="compositionally biased region" description="Low complexity" evidence="1">
    <location>
        <begin position="349"/>
        <end position="371"/>
    </location>
</feature>
<feature type="compositionally biased region" description="Polar residues" evidence="1">
    <location>
        <begin position="221"/>
        <end position="234"/>
    </location>
</feature>
<dbReference type="InterPro" id="IPR027884">
    <property type="entry name" value="DUF4614"/>
</dbReference>
<dbReference type="AlphaFoldDB" id="A0AAD8CB20"/>
<keyword evidence="4" id="KW-1185">Reference proteome</keyword>
<feature type="compositionally biased region" description="Low complexity" evidence="1">
    <location>
        <begin position="263"/>
        <end position="287"/>
    </location>
</feature>
<feature type="compositionally biased region" description="Polar residues" evidence="1">
    <location>
        <begin position="501"/>
        <end position="511"/>
    </location>
</feature>
<dbReference type="Pfam" id="PF15391">
    <property type="entry name" value="DUF4614"/>
    <property type="match status" value="1"/>
</dbReference>
<name>A0AAD8CB20_BIOPF</name>
<feature type="compositionally biased region" description="Polar residues" evidence="1">
    <location>
        <begin position="60"/>
        <end position="72"/>
    </location>
</feature>
<sequence>MPVRQSKALALLQKANSQLKGERVPLKSKEEDELAVYLSTLTNKKQQPKAVNFEDYGEISISSGTDPRNSVTPRGRRSASPASKPTSSKFLKKKNTLLTSEDDVQQSKTKSLSTFKSTNIATNKLEDSSSVKFHQYASVRSESESESKQLVSKSPIKKFLINKNGEEKKNNFGSPSPRLQSRSSSAERRNKKGKKNEIVRTLGDVYLSSDEESLAEFIHNLSVSDSTAKQPQNLVSKKHQKWHKKVAKSPPPVERSSPFKRTSSPLNKKSRSPSPLSKKSRSPSPLNKKSRSHSLDSDLVDSFDSEITEDVKGRNKSLDELQHVNLKDVSRLKSSSFTPRGQKSPVKTSSSSIFKASSSVFKAGNKGSSKASLKHSKSKSSSKNTASSIFENLGIHLVDELISVDNASQSLHLEVDISEESQIETERSDDRKKVLPRQKSESEILTDIGEKKAPNDSDKNSQFPISDEGDMREIKHRKEIDTDQEYSDSFLSDSELKSETQSKSVSQISTQRSHKSKSGRRDKTLQKRKQHKIILEEQEVDLTSRDLRGDTHHWNTKQSGFLITGPYGLQYVDPKPVATHVVSADALEALTAYSPNMLALQEMMKAQLELVQNFVAIQTRIYHSCMEGLNHNYKYTTLEDTKEYIRQHRKTPLTFKEALQLVEQEQNV</sequence>
<comment type="caution">
    <text evidence="3">The sequence shown here is derived from an EMBL/GenBank/DDBJ whole genome shotgun (WGS) entry which is preliminary data.</text>
</comment>
<dbReference type="Proteomes" id="UP001233172">
    <property type="component" value="Unassembled WGS sequence"/>
</dbReference>
<gene>
    <name evidence="3" type="ORF">Bpfe_000823</name>
</gene>